<sequence>MEETTTKQLFISFALKDAELRDQLIEQINKESPELTCVFMPEKRSWESAWKEECKEKVRGCDGVIGIISTNTMRADGQLWELRCAFEAKLKIMLIGDDEICEMPAKKFPDLLRDEDILLWNSSNVSMFIGKLLR</sequence>
<reference evidence="1" key="2">
    <citation type="submission" date="2021-02" db="EMBL/GenBank/DDBJ databases">
        <authorList>
            <person name="Han P."/>
        </authorList>
    </citation>
    <scope>NUCLEOTIDE SEQUENCE</scope>
    <source>
        <strain evidence="1">Nitrosomonas nitrosa 18-3D</strain>
    </source>
</reference>
<name>A0A1I4M381_9PROT</name>
<dbReference type="Gene3D" id="3.40.50.10140">
    <property type="entry name" value="Toll/interleukin-1 receptor homology (TIR) domain"/>
    <property type="match status" value="1"/>
</dbReference>
<evidence type="ECO:0000313" key="1">
    <source>
        <dbReference type="EMBL" id="CAE6484456.1"/>
    </source>
</evidence>
<evidence type="ECO:0000313" key="3">
    <source>
        <dbReference type="Proteomes" id="UP000199561"/>
    </source>
</evidence>
<reference evidence="2 3" key="1">
    <citation type="submission" date="2016-10" db="EMBL/GenBank/DDBJ databases">
        <authorList>
            <person name="de Groot N.N."/>
        </authorList>
    </citation>
    <scope>NUCLEOTIDE SEQUENCE [LARGE SCALE GENOMIC DNA]</scope>
    <source>
        <strain evidence="2 3">Nm146</strain>
    </source>
</reference>
<organism evidence="2 3">
    <name type="scientific">Nitrosomonas nitrosa</name>
    <dbReference type="NCBI Taxonomy" id="52442"/>
    <lineage>
        <taxon>Bacteria</taxon>
        <taxon>Pseudomonadati</taxon>
        <taxon>Pseudomonadota</taxon>
        <taxon>Betaproteobacteria</taxon>
        <taxon>Nitrosomonadales</taxon>
        <taxon>Nitrosomonadaceae</taxon>
        <taxon>Nitrosomonas</taxon>
    </lineage>
</organism>
<evidence type="ECO:0000313" key="2">
    <source>
        <dbReference type="EMBL" id="SFL97664.1"/>
    </source>
</evidence>
<gene>
    <name evidence="1" type="ORF">NMYAN_10171</name>
    <name evidence="2" type="ORF">SAMN05421880_10391</name>
</gene>
<dbReference type="STRING" id="52442.SAMN05421880_10391"/>
<proteinExistence type="predicted"/>
<accession>A0A1I4M381</accession>
<protein>
    <submittedName>
        <fullName evidence="2">TIR domain-containing protein</fullName>
    </submittedName>
</protein>
<dbReference type="SUPFAM" id="SSF52200">
    <property type="entry name" value="Toll/Interleukin receptor TIR domain"/>
    <property type="match status" value="1"/>
</dbReference>
<dbReference type="OrthoDB" id="9809731at2"/>
<dbReference type="Proteomes" id="UP000199561">
    <property type="component" value="Unassembled WGS sequence"/>
</dbReference>
<dbReference type="Proteomes" id="UP000601736">
    <property type="component" value="Unassembled WGS sequence"/>
</dbReference>
<dbReference type="EMBL" id="FOUF01000003">
    <property type="protein sequence ID" value="SFL97664.1"/>
    <property type="molecule type" value="Genomic_DNA"/>
</dbReference>
<dbReference type="RefSeq" id="WP_090666295.1">
    <property type="nucleotide sequence ID" value="NZ_CAJNAP010000001.1"/>
</dbReference>
<dbReference type="InterPro" id="IPR035897">
    <property type="entry name" value="Toll_tir_struct_dom_sf"/>
</dbReference>
<keyword evidence="3" id="KW-1185">Reference proteome</keyword>
<dbReference type="AlphaFoldDB" id="A0A1I4M381"/>
<dbReference type="EMBL" id="CAJNAP010000001">
    <property type="protein sequence ID" value="CAE6484456.1"/>
    <property type="molecule type" value="Genomic_DNA"/>
</dbReference>